<proteinExistence type="predicted"/>
<feature type="domain" description="DUF8212" evidence="2">
    <location>
        <begin position="187"/>
        <end position="209"/>
    </location>
</feature>
<reference evidence="3 4" key="1">
    <citation type="submission" date="2015-10" db="EMBL/GenBank/DDBJ databases">
        <title>Full genome of DAOMC 229536 Phialocephala scopiformis, a fungal endophyte of spruce producing the potent anti-insectan compound rugulosin.</title>
        <authorList>
            <consortium name="DOE Joint Genome Institute"/>
            <person name="Walker A.K."/>
            <person name="Frasz S.L."/>
            <person name="Seifert K.A."/>
            <person name="Miller J.D."/>
            <person name="Mondo S.J."/>
            <person name="Labutti K."/>
            <person name="Lipzen A."/>
            <person name="Dockter R."/>
            <person name="Kennedy M."/>
            <person name="Grigoriev I.V."/>
            <person name="Spatafora J.W."/>
        </authorList>
    </citation>
    <scope>NUCLEOTIDE SEQUENCE [LARGE SCALE GENOMIC DNA]</scope>
    <source>
        <strain evidence="3 4">CBS 120377</strain>
    </source>
</reference>
<evidence type="ECO:0000313" key="4">
    <source>
        <dbReference type="Proteomes" id="UP000070700"/>
    </source>
</evidence>
<evidence type="ECO:0000259" key="1">
    <source>
        <dbReference type="Pfam" id="PF06985"/>
    </source>
</evidence>
<dbReference type="InterPro" id="IPR010730">
    <property type="entry name" value="HET"/>
</dbReference>
<name>A0A194WZ27_MOLSC</name>
<sequence length="256" mass="29680">MRLINVHTKKLEEFFGDKIPTYAILSTAGATTRLSYLWVDTCCIDKSSSAELSEAINSMYQWYAKSQVCYAYLEDVEELNYDPDKKPSRWFTRGWTLQELLAPKWVEFFGLNWKYLGSKTTMCETIFQITKIPRGVLVSSHEIRRQSIAKRMSWASERQTTRMEDTAYCLLGIFEINMPLLYGEGERAFQRLQEELIKESDDQSIFAWDAEGFLNNGVFARSPADFRNAGDILYNLPKIPGFFAFNHCQDSQNLQN</sequence>
<evidence type="ECO:0000313" key="3">
    <source>
        <dbReference type="EMBL" id="KUJ12954.1"/>
    </source>
</evidence>
<accession>A0A194WZ27</accession>
<dbReference type="AlphaFoldDB" id="A0A194WZ27"/>
<dbReference type="Proteomes" id="UP000070700">
    <property type="component" value="Unassembled WGS sequence"/>
</dbReference>
<protein>
    <submittedName>
        <fullName evidence="3">Uncharacterized protein</fullName>
    </submittedName>
</protein>
<keyword evidence="4" id="KW-1185">Reference proteome</keyword>
<dbReference type="PANTHER" id="PTHR10622">
    <property type="entry name" value="HET DOMAIN-CONTAINING PROTEIN"/>
    <property type="match status" value="1"/>
</dbReference>
<dbReference type="EMBL" id="KQ947423">
    <property type="protein sequence ID" value="KUJ12954.1"/>
    <property type="molecule type" value="Genomic_DNA"/>
</dbReference>
<dbReference type="GeneID" id="28826786"/>
<evidence type="ECO:0000259" key="2">
    <source>
        <dbReference type="Pfam" id="PF26640"/>
    </source>
</evidence>
<gene>
    <name evidence="3" type="ORF">LY89DRAFT_699514</name>
</gene>
<dbReference type="KEGG" id="psco:LY89DRAFT_699514"/>
<dbReference type="Pfam" id="PF26640">
    <property type="entry name" value="DUF8212"/>
    <property type="match status" value="1"/>
</dbReference>
<dbReference type="InterPro" id="IPR058525">
    <property type="entry name" value="DUF8212"/>
</dbReference>
<dbReference type="RefSeq" id="XP_018067309.1">
    <property type="nucleotide sequence ID" value="XM_018217060.1"/>
</dbReference>
<feature type="domain" description="Heterokaryon incompatibility" evidence="1">
    <location>
        <begin position="32"/>
        <end position="78"/>
    </location>
</feature>
<dbReference type="PANTHER" id="PTHR10622:SF10">
    <property type="entry name" value="HET DOMAIN-CONTAINING PROTEIN"/>
    <property type="match status" value="1"/>
</dbReference>
<dbReference type="Pfam" id="PF06985">
    <property type="entry name" value="HET"/>
    <property type="match status" value="1"/>
</dbReference>
<organism evidence="3 4">
    <name type="scientific">Mollisia scopiformis</name>
    <name type="common">Conifer needle endophyte fungus</name>
    <name type="synonym">Phialocephala scopiformis</name>
    <dbReference type="NCBI Taxonomy" id="149040"/>
    <lineage>
        <taxon>Eukaryota</taxon>
        <taxon>Fungi</taxon>
        <taxon>Dikarya</taxon>
        <taxon>Ascomycota</taxon>
        <taxon>Pezizomycotina</taxon>
        <taxon>Leotiomycetes</taxon>
        <taxon>Helotiales</taxon>
        <taxon>Mollisiaceae</taxon>
        <taxon>Mollisia</taxon>
    </lineage>
</organism>
<dbReference type="OrthoDB" id="674604at2759"/>
<dbReference type="InParanoid" id="A0A194WZ27"/>